<evidence type="ECO:0000313" key="1">
    <source>
        <dbReference type="EMBL" id="PLW47406.1"/>
    </source>
</evidence>
<reference evidence="1 2" key="1">
    <citation type="submission" date="2017-11" db="EMBL/GenBank/DDBJ databases">
        <title>De novo assembly and phasing of dikaryotic genomes from two isolates of Puccinia coronata f. sp. avenae, the causal agent of oat crown rust.</title>
        <authorList>
            <person name="Miller M.E."/>
            <person name="Zhang Y."/>
            <person name="Omidvar V."/>
            <person name="Sperschneider J."/>
            <person name="Schwessinger B."/>
            <person name="Raley C."/>
            <person name="Palmer J.M."/>
            <person name="Garnica D."/>
            <person name="Upadhyaya N."/>
            <person name="Rathjen J."/>
            <person name="Taylor J.M."/>
            <person name="Park R.F."/>
            <person name="Dodds P.N."/>
            <person name="Hirsch C.D."/>
            <person name="Kianian S.F."/>
            <person name="Figueroa M."/>
        </authorList>
    </citation>
    <scope>NUCLEOTIDE SEQUENCE [LARGE SCALE GENOMIC DNA]</scope>
    <source>
        <strain evidence="1">12NC29</strain>
    </source>
</reference>
<keyword evidence="2" id="KW-1185">Reference proteome</keyword>
<dbReference type="EMBL" id="PGCJ01000111">
    <property type="protein sequence ID" value="PLW47406.1"/>
    <property type="molecule type" value="Genomic_DNA"/>
</dbReference>
<dbReference type="Proteomes" id="UP000235388">
    <property type="component" value="Unassembled WGS sequence"/>
</dbReference>
<comment type="caution">
    <text evidence="1">The sequence shown here is derived from an EMBL/GenBank/DDBJ whole genome shotgun (WGS) entry which is preliminary data.</text>
</comment>
<gene>
    <name evidence="1" type="ORF">PCANC_05875</name>
</gene>
<organism evidence="1 2">
    <name type="scientific">Puccinia coronata f. sp. avenae</name>
    <dbReference type="NCBI Taxonomy" id="200324"/>
    <lineage>
        <taxon>Eukaryota</taxon>
        <taxon>Fungi</taxon>
        <taxon>Dikarya</taxon>
        <taxon>Basidiomycota</taxon>
        <taxon>Pucciniomycotina</taxon>
        <taxon>Pucciniomycetes</taxon>
        <taxon>Pucciniales</taxon>
        <taxon>Pucciniaceae</taxon>
        <taxon>Puccinia</taxon>
    </lineage>
</organism>
<name>A0A2N5VBW6_9BASI</name>
<sequence>MSLTCTPNHPSTPDSLRVNQYGNINTQSYVQCAGAFNSKAEDFELRLTTNTALENLLDPLMIYYLSGKLIALNDGTMPILTYIQDSVTAVSTTATQPLNFANKCNIHTLGIVVSREEVVSEGSNAATYLNVMITHNDWDAQLQVKTFSFFAVGREVHMVGQLVDFDMENNVAVVLACKPPHAARRPHAYKWREDGQLSVRPRRTGVLAMHACLEGVQALHALQTGVHGWHACPARLT</sequence>
<evidence type="ECO:0000313" key="2">
    <source>
        <dbReference type="Proteomes" id="UP000235388"/>
    </source>
</evidence>
<dbReference type="AlphaFoldDB" id="A0A2N5VBW6"/>
<proteinExistence type="predicted"/>
<protein>
    <submittedName>
        <fullName evidence="1">Uncharacterized protein</fullName>
    </submittedName>
</protein>
<accession>A0A2N5VBW6</accession>
<dbReference type="OrthoDB" id="2505029at2759"/>